<keyword evidence="3" id="KW-1185">Reference proteome</keyword>
<name>A0ABQ8F128_9FUNG</name>
<evidence type="ECO:0000313" key="3">
    <source>
        <dbReference type="Proteomes" id="UP001648503"/>
    </source>
</evidence>
<accession>A0ABQ8F128</accession>
<protein>
    <submittedName>
        <fullName evidence="2">Uncharacterized protein</fullName>
    </submittedName>
</protein>
<dbReference type="EMBL" id="JAFCIX010000435">
    <property type="protein sequence ID" value="KAH6590206.1"/>
    <property type="molecule type" value="Genomic_DNA"/>
</dbReference>
<organism evidence="2 3">
    <name type="scientific">Batrachochytrium salamandrivorans</name>
    <dbReference type="NCBI Taxonomy" id="1357716"/>
    <lineage>
        <taxon>Eukaryota</taxon>
        <taxon>Fungi</taxon>
        <taxon>Fungi incertae sedis</taxon>
        <taxon>Chytridiomycota</taxon>
        <taxon>Chytridiomycota incertae sedis</taxon>
        <taxon>Chytridiomycetes</taxon>
        <taxon>Rhizophydiales</taxon>
        <taxon>Rhizophydiales incertae sedis</taxon>
        <taxon>Batrachochytrium</taxon>
    </lineage>
</organism>
<reference evidence="2 3" key="1">
    <citation type="submission" date="2021-02" db="EMBL/GenBank/DDBJ databases">
        <title>Variation within the Batrachochytrium salamandrivorans European outbreak.</title>
        <authorList>
            <person name="Kelly M."/>
            <person name="Pasmans F."/>
            <person name="Shea T.P."/>
            <person name="Munoz J.F."/>
            <person name="Carranza S."/>
            <person name="Cuomo C.A."/>
            <person name="Martel A."/>
        </authorList>
    </citation>
    <scope>NUCLEOTIDE SEQUENCE [LARGE SCALE GENOMIC DNA]</scope>
    <source>
        <strain evidence="2 3">AMFP18/2</strain>
    </source>
</reference>
<comment type="caution">
    <text evidence="2">The sequence shown here is derived from an EMBL/GenBank/DDBJ whole genome shotgun (WGS) entry which is preliminary data.</text>
</comment>
<evidence type="ECO:0000313" key="2">
    <source>
        <dbReference type="EMBL" id="KAH6590206.1"/>
    </source>
</evidence>
<proteinExistence type="predicted"/>
<feature type="region of interest" description="Disordered" evidence="1">
    <location>
        <begin position="1"/>
        <end position="37"/>
    </location>
</feature>
<gene>
    <name evidence="2" type="ORF">BASA50_009468</name>
</gene>
<sequence length="129" mass="14351">MAFKIDSRSLLHHQHRPQSQQHNQNRQPSFLNSPSQRQLQLDISPVLPVVTNTTQQATELSPASPVQNALQNQPVDSQSLQNSQLTYPTHDIFLDTIDQVMVSPQSFVSISLLATADQIINALQSSTPE</sequence>
<feature type="region of interest" description="Disordered" evidence="1">
    <location>
        <begin position="54"/>
        <end position="82"/>
    </location>
</feature>
<feature type="compositionally biased region" description="Polar residues" evidence="1">
    <location>
        <begin position="17"/>
        <end position="37"/>
    </location>
</feature>
<evidence type="ECO:0000256" key="1">
    <source>
        <dbReference type="SAM" id="MobiDB-lite"/>
    </source>
</evidence>
<dbReference type="Proteomes" id="UP001648503">
    <property type="component" value="Unassembled WGS sequence"/>
</dbReference>